<feature type="transmembrane region" description="Helical" evidence="1">
    <location>
        <begin position="26"/>
        <end position="54"/>
    </location>
</feature>
<keyword evidence="1" id="KW-0472">Membrane</keyword>
<evidence type="ECO:0000313" key="2">
    <source>
        <dbReference type="Proteomes" id="UP000887578"/>
    </source>
</evidence>
<organism evidence="2 3">
    <name type="scientific">Panagrolaimus davidi</name>
    <dbReference type="NCBI Taxonomy" id="227884"/>
    <lineage>
        <taxon>Eukaryota</taxon>
        <taxon>Metazoa</taxon>
        <taxon>Ecdysozoa</taxon>
        <taxon>Nematoda</taxon>
        <taxon>Chromadorea</taxon>
        <taxon>Rhabditida</taxon>
        <taxon>Tylenchina</taxon>
        <taxon>Panagrolaimomorpha</taxon>
        <taxon>Panagrolaimoidea</taxon>
        <taxon>Panagrolaimidae</taxon>
        <taxon>Panagrolaimus</taxon>
    </lineage>
</organism>
<dbReference type="Proteomes" id="UP000887578">
    <property type="component" value="Unplaced"/>
</dbReference>
<proteinExistence type="predicted"/>
<dbReference type="AlphaFoldDB" id="A0A914P7I0"/>
<sequence>MSFIAMIAQLLRTSYAANKLLSPPNASITLFFTSILPLILDIFALSGSVSLFVLSSTTRKEYKSFYFCQQPVSHLAIISSIHPK</sequence>
<dbReference type="WBParaSite" id="PDA_v2.g13939.t1">
    <property type="protein sequence ID" value="PDA_v2.g13939.t1"/>
    <property type="gene ID" value="PDA_v2.g13939"/>
</dbReference>
<evidence type="ECO:0000256" key="1">
    <source>
        <dbReference type="SAM" id="Phobius"/>
    </source>
</evidence>
<protein>
    <submittedName>
        <fullName evidence="3">NADH dehydrogenase subunit 5</fullName>
    </submittedName>
</protein>
<accession>A0A914P7I0</accession>
<keyword evidence="1" id="KW-0812">Transmembrane</keyword>
<name>A0A914P7I0_9BILA</name>
<keyword evidence="1" id="KW-1133">Transmembrane helix</keyword>
<reference evidence="3" key="1">
    <citation type="submission" date="2022-11" db="UniProtKB">
        <authorList>
            <consortium name="WormBaseParasite"/>
        </authorList>
    </citation>
    <scope>IDENTIFICATION</scope>
</reference>
<evidence type="ECO:0000313" key="3">
    <source>
        <dbReference type="WBParaSite" id="PDA_v2.g13939.t1"/>
    </source>
</evidence>
<keyword evidence="2" id="KW-1185">Reference proteome</keyword>